<dbReference type="Pfam" id="PF00923">
    <property type="entry name" value="TAL_FSA"/>
    <property type="match status" value="1"/>
</dbReference>
<reference evidence="2 3" key="1">
    <citation type="submission" date="2024-07" db="EMBL/GenBank/DDBJ databases">
        <title>Section-level genome sequencing and comparative genomics of Aspergillus sections Usti and Cavernicolus.</title>
        <authorList>
            <consortium name="Lawrence Berkeley National Laboratory"/>
            <person name="Nybo J.L."/>
            <person name="Vesth T.C."/>
            <person name="Theobald S."/>
            <person name="Frisvad J.C."/>
            <person name="Larsen T.O."/>
            <person name="Kjaerboelling I."/>
            <person name="Rothschild-Mancinelli K."/>
            <person name="Lyhne E.K."/>
            <person name="Kogle M.E."/>
            <person name="Barry K."/>
            <person name="Clum A."/>
            <person name="Na H."/>
            <person name="Ledsgaard L."/>
            <person name="Lin J."/>
            <person name="Lipzen A."/>
            <person name="Kuo A."/>
            <person name="Riley R."/>
            <person name="Mondo S."/>
            <person name="Labutti K."/>
            <person name="Haridas S."/>
            <person name="Pangalinan J."/>
            <person name="Salamov A.A."/>
            <person name="Simmons B.A."/>
            <person name="Magnuson J.K."/>
            <person name="Chen J."/>
            <person name="Drula E."/>
            <person name="Henrissat B."/>
            <person name="Wiebenga A."/>
            <person name="Lubbers R.J."/>
            <person name="Gomes A.C."/>
            <person name="Makela M.R."/>
            <person name="Stajich J."/>
            <person name="Grigoriev I.V."/>
            <person name="Mortensen U.H."/>
            <person name="De Vries R.P."/>
            <person name="Baker S.E."/>
            <person name="Andersen M.R."/>
        </authorList>
    </citation>
    <scope>NUCLEOTIDE SEQUENCE [LARGE SCALE GENOMIC DNA]</scope>
    <source>
        <strain evidence="2 3">CBS 209.92</strain>
    </source>
</reference>
<dbReference type="InterPro" id="IPR013785">
    <property type="entry name" value="Aldolase_TIM"/>
</dbReference>
<dbReference type="InterPro" id="IPR001585">
    <property type="entry name" value="TAL/FSA"/>
</dbReference>
<dbReference type="Gene3D" id="3.20.20.70">
    <property type="entry name" value="Aldolase class I"/>
    <property type="match status" value="1"/>
</dbReference>
<dbReference type="PANTHER" id="PTHR10683:SF39">
    <property type="entry name" value="TRANSALDOLASE"/>
    <property type="match status" value="1"/>
</dbReference>
<name>A0ABR4G7Y1_9EURO</name>
<dbReference type="EMBL" id="JBFTWV010000037">
    <property type="protein sequence ID" value="KAL2795127.1"/>
    <property type="molecule type" value="Genomic_DNA"/>
</dbReference>
<gene>
    <name evidence="2" type="ORF">BJX66DRAFT_350715</name>
</gene>
<dbReference type="PANTHER" id="PTHR10683">
    <property type="entry name" value="TRANSALDOLASE"/>
    <property type="match status" value="1"/>
</dbReference>
<sequence>MGSQRSLLQALEDICNVDVDAVDPKVSTALPFKAHNQTSNQVICCDTMLKPEYRDMFLEKVKNYGSEGWEETVQFCVNNLKNIRERVLVQVSPRHVYDTEAVLKQCYAYDKAFKEAGVSRDQYAVKISVTGPSMVAANKLNAEGIRILGTSVFSLAQAIAASQANCLFISPYFNEVAAYSDDSLMHKGKDPALTHPMAPRLIHILETYAKLYGETGKVQPVIVIASNANIGEVLATAELGCQHITILAHHLKELAETPLDETAFAKYPLLQDPPPKKKAPYYDVQTTPPRLRQHSTTDPLAGPEWDGTFASTEVDWLADKGAALAKAMESDPAVVRKMKDVLGAFLGADARAKKAIEEELGK</sequence>
<proteinExistence type="predicted"/>
<evidence type="ECO:0000313" key="2">
    <source>
        <dbReference type="EMBL" id="KAL2795127.1"/>
    </source>
</evidence>
<dbReference type="Proteomes" id="UP001610563">
    <property type="component" value="Unassembled WGS sequence"/>
</dbReference>
<keyword evidence="1" id="KW-0704">Schiff base</keyword>
<accession>A0ABR4G7Y1</accession>
<protein>
    <submittedName>
        <fullName evidence="2">Aldolase</fullName>
    </submittedName>
</protein>
<evidence type="ECO:0000256" key="1">
    <source>
        <dbReference type="ARBA" id="ARBA00023270"/>
    </source>
</evidence>
<comment type="caution">
    <text evidence="2">The sequence shown here is derived from an EMBL/GenBank/DDBJ whole genome shotgun (WGS) entry which is preliminary data.</text>
</comment>
<dbReference type="SUPFAM" id="SSF51569">
    <property type="entry name" value="Aldolase"/>
    <property type="match status" value="1"/>
</dbReference>
<keyword evidence="3" id="KW-1185">Reference proteome</keyword>
<organism evidence="2 3">
    <name type="scientific">Aspergillus keveii</name>
    <dbReference type="NCBI Taxonomy" id="714993"/>
    <lineage>
        <taxon>Eukaryota</taxon>
        <taxon>Fungi</taxon>
        <taxon>Dikarya</taxon>
        <taxon>Ascomycota</taxon>
        <taxon>Pezizomycotina</taxon>
        <taxon>Eurotiomycetes</taxon>
        <taxon>Eurotiomycetidae</taxon>
        <taxon>Eurotiales</taxon>
        <taxon>Aspergillaceae</taxon>
        <taxon>Aspergillus</taxon>
        <taxon>Aspergillus subgen. Nidulantes</taxon>
    </lineage>
</organism>
<evidence type="ECO:0000313" key="3">
    <source>
        <dbReference type="Proteomes" id="UP001610563"/>
    </source>
</evidence>